<keyword evidence="3" id="KW-1185">Reference proteome</keyword>
<gene>
    <name evidence="2" type="ORF">ACFO4L_12020</name>
</gene>
<feature type="transmembrane region" description="Helical" evidence="1">
    <location>
        <begin position="86"/>
        <end position="105"/>
    </location>
</feature>
<sequence length="126" mass="13525">MDHLIAIALKFIGIGLVLWIVMDLILGVLTFGTAVTIAAVITLLAYIGDITIMPKTANMTACIGDAAASFLIIWAMGAWIAQQSDVLVWGAAVSAILIAVMEYPYHIYLKRNVLGNNTHRPVTNNG</sequence>
<evidence type="ECO:0000313" key="3">
    <source>
        <dbReference type="Proteomes" id="UP001595896"/>
    </source>
</evidence>
<organism evidence="2 3">
    <name type="scientific">Bacillus daqingensis</name>
    <dbReference type="NCBI Taxonomy" id="872396"/>
    <lineage>
        <taxon>Bacteria</taxon>
        <taxon>Bacillati</taxon>
        <taxon>Bacillota</taxon>
        <taxon>Bacilli</taxon>
        <taxon>Bacillales</taxon>
        <taxon>Bacillaceae</taxon>
        <taxon>Bacillus</taxon>
    </lineage>
</organism>
<reference evidence="3" key="1">
    <citation type="journal article" date="2019" name="Int. J. Syst. Evol. Microbiol.">
        <title>The Global Catalogue of Microorganisms (GCM) 10K type strain sequencing project: providing services to taxonomists for standard genome sequencing and annotation.</title>
        <authorList>
            <consortium name="The Broad Institute Genomics Platform"/>
            <consortium name="The Broad Institute Genome Sequencing Center for Infectious Disease"/>
            <person name="Wu L."/>
            <person name="Ma J."/>
        </authorList>
    </citation>
    <scope>NUCLEOTIDE SEQUENCE [LARGE SCALE GENOMIC DNA]</scope>
    <source>
        <strain evidence="3">JCM 12165</strain>
    </source>
</reference>
<evidence type="ECO:0000313" key="2">
    <source>
        <dbReference type="EMBL" id="MFC4737318.1"/>
    </source>
</evidence>
<comment type="caution">
    <text evidence="2">The sequence shown here is derived from an EMBL/GenBank/DDBJ whole genome shotgun (WGS) entry which is preliminary data.</text>
</comment>
<feature type="transmembrane region" description="Helical" evidence="1">
    <location>
        <begin position="28"/>
        <end position="47"/>
    </location>
</feature>
<evidence type="ECO:0000256" key="1">
    <source>
        <dbReference type="SAM" id="Phobius"/>
    </source>
</evidence>
<proteinExistence type="predicted"/>
<dbReference type="InterPro" id="IPR019649">
    <property type="entry name" value="DUF2512"/>
</dbReference>
<dbReference type="Proteomes" id="UP001595896">
    <property type="component" value="Unassembled WGS sequence"/>
</dbReference>
<accession>A0ABV9NVA8</accession>
<keyword evidence="1" id="KW-1133">Transmembrane helix</keyword>
<dbReference type="Pfam" id="PF10710">
    <property type="entry name" value="DUF2512"/>
    <property type="match status" value="1"/>
</dbReference>
<feature type="transmembrane region" description="Helical" evidence="1">
    <location>
        <begin position="59"/>
        <end position="80"/>
    </location>
</feature>
<dbReference type="RefSeq" id="WP_377909919.1">
    <property type="nucleotide sequence ID" value="NZ_JBHSGK010000013.1"/>
</dbReference>
<keyword evidence="1" id="KW-0812">Transmembrane</keyword>
<name>A0ABV9NVA8_9BACI</name>
<protein>
    <submittedName>
        <fullName evidence="2">DUF2512 family protein</fullName>
    </submittedName>
</protein>
<feature type="transmembrane region" description="Helical" evidence="1">
    <location>
        <begin position="5"/>
        <end position="22"/>
    </location>
</feature>
<keyword evidence="1" id="KW-0472">Membrane</keyword>
<dbReference type="EMBL" id="JBHSGK010000013">
    <property type="protein sequence ID" value="MFC4737318.1"/>
    <property type="molecule type" value="Genomic_DNA"/>
</dbReference>